<dbReference type="InterPro" id="IPR035986">
    <property type="entry name" value="PKD_dom_sf"/>
</dbReference>
<protein>
    <recommendedName>
        <fullName evidence="1">PKD domain-containing protein</fullName>
    </recommendedName>
</protein>
<dbReference type="AlphaFoldDB" id="A0A2V2MT22"/>
<feature type="domain" description="PKD" evidence="1">
    <location>
        <begin position="273"/>
        <end position="356"/>
    </location>
</feature>
<dbReference type="PROSITE" id="PS50093">
    <property type="entry name" value="PKD"/>
    <property type="match status" value="3"/>
</dbReference>
<keyword evidence="3" id="KW-1185">Reference proteome</keyword>
<comment type="caution">
    <text evidence="2">The sequence shown here is derived from an EMBL/GenBank/DDBJ whole genome shotgun (WGS) entry which is preliminary data.</text>
</comment>
<dbReference type="EMBL" id="QGMZ01000086">
    <property type="protein sequence ID" value="PWR69470.1"/>
    <property type="molecule type" value="Genomic_DNA"/>
</dbReference>
<sequence>MKNRKISDKWILILLILGLTLLCPCIAAKSVIITPAEYEAGFFNDTNDTAEIFASGEMQVEALTPPVAAFSVSQSIGPAPLTAQFTDYSTGNPTQWGWYFGDGGTSNEQNPEHTYVSPGVYPVGFLVANKAGYNKTFVPGLIQTQNPDPTPTPVPTPVVYPPTAAFITSPPTGPVPLTVLFIDTSSDKPTSWAWYFGDGGFSPRRHPYHTYTHPGTYPVSLTVSNAGGSDTYIAENYIVATTPVPTSTPRPTIKPPCPIVMVQSVEESNTTLPVASFSADIKEESDLFMATFTDESSGNPTFRIWYFGDGSYSTDEQPVYTYPGPGSYQVSLMVVNDAGSSTVTGMVEVQKEDSDTETLENQTSLTLLGNDSLIQQSVEMEPQDEDAWSRFFEEWKASAEGQMTTLNIVPDVSAESENGEMNVSENITWI</sequence>
<dbReference type="Gene3D" id="2.60.40.10">
    <property type="entry name" value="Immunoglobulins"/>
    <property type="match status" value="3"/>
</dbReference>
<evidence type="ECO:0000313" key="3">
    <source>
        <dbReference type="Proteomes" id="UP000245934"/>
    </source>
</evidence>
<gene>
    <name evidence="2" type="ORF">DLD82_18110</name>
</gene>
<dbReference type="OrthoDB" id="136775at2157"/>
<name>A0A2V2MT22_9EURY</name>
<feature type="domain" description="PKD" evidence="1">
    <location>
        <begin position="66"/>
        <end position="132"/>
    </location>
</feature>
<dbReference type="SUPFAM" id="SSF49299">
    <property type="entry name" value="PKD domain"/>
    <property type="match status" value="3"/>
</dbReference>
<dbReference type="InterPro" id="IPR000601">
    <property type="entry name" value="PKD_dom"/>
</dbReference>
<reference evidence="2 3" key="1">
    <citation type="submission" date="2018-05" db="EMBL/GenBank/DDBJ databases">
        <title>Draft genome of Methanospirillum stamsii Pt1.</title>
        <authorList>
            <person name="Dueholm M.S."/>
            <person name="Nielsen P.H."/>
            <person name="Bakmann L.F."/>
            <person name="Otzen D.E."/>
        </authorList>
    </citation>
    <scope>NUCLEOTIDE SEQUENCE [LARGE SCALE GENOMIC DNA]</scope>
    <source>
        <strain evidence="2 3">Pt1</strain>
    </source>
</reference>
<evidence type="ECO:0000313" key="2">
    <source>
        <dbReference type="EMBL" id="PWR69470.1"/>
    </source>
</evidence>
<dbReference type="Proteomes" id="UP000245934">
    <property type="component" value="Unassembled WGS sequence"/>
</dbReference>
<evidence type="ECO:0000259" key="1">
    <source>
        <dbReference type="PROSITE" id="PS50093"/>
    </source>
</evidence>
<dbReference type="GeneID" id="97610218"/>
<organism evidence="2 3">
    <name type="scientific">Methanospirillum stamsii</name>
    <dbReference type="NCBI Taxonomy" id="1277351"/>
    <lineage>
        <taxon>Archaea</taxon>
        <taxon>Methanobacteriati</taxon>
        <taxon>Methanobacteriota</taxon>
        <taxon>Stenosarchaea group</taxon>
        <taxon>Methanomicrobia</taxon>
        <taxon>Methanomicrobiales</taxon>
        <taxon>Methanospirillaceae</taxon>
        <taxon>Methanospirillum</taxon>
    </lineage>
</organism>
<dbReference type="PANTHER" id="PTHR36842:SF1">
    <property type="entry name" value="PROTEIN TOLB"/>
    <property type="match status" value="1"/>
</dbReference>
<dbReference type="InterPro" id="IPR022409">
    <property type="entry name" value="PKD/Chitinase_dom"/>
</dbReference>
<dbReference type="InterPro" id="IPR013783">
    <property type="entry name" value="Ig-like_fold"/>
</dbReference>
<dbReference type="FunFam" id="2.60.40.10:FF:000270">
    <property type="entry name" value="Cell surface protein"/>
    <property type="match status" value="2"/>
</dbReference>
<dbReference type="RefSeq" id="WP_109942531.1">
    <property type="nucleotide sequence ID" value="NZ_CP176366.1"/>
</dbReference>
<dbReference type="SMART" id="SM00089">
    <property type="entry name" value="PKD"/>
    <property type="match status" value="3"/>
</dbReference>
<accession>A0A2V2MT22</accession>
<dbReference type="Pfam" id="PF18911">
    <property type="entry name" value="PKD_4"/>
    <property type="match status" value="3"/>
</dbReference>
<proteinExistence type="predicted"/>
<dbReference type="CDD" id="cd00146">
    <property type="entry name" value="PKD"/>
    <property type="match status" value="3"/>
</dbReference>
<feature type="domain" description="PKD" evidence="1">
    <location>
        <begin position="162"/>
        <end position="246"/>
    </location>
</feature>
<dbReference type="PANTHER" id="PTHR36842">
    <property type="entry name" value="PROTEIN TOLB HOMOLOG"/>
    <property type="match status" value="1"/>
</dbReference>